<dbReference type="EMBL" id="JACOIH010000029">
    <property type="protein sequence ID" value="MBC3939698.1"/>
    <property type="molecule type" value="Genomic_DNA"/>
</dbReference>
<dbReference type="InterPro" id="IPR006626">
    <property type="entry name" value="PbH1"/>
</dbReference>
<dbReference type="Gene3D" id="2.160.20.20">
    <property type="match status" value="2"/>
</dbReference>
<proteinExistence type="predicted"/>
<dbReference type="InterPro" id="IPR011050">
    <property type="entry name" value="Pectin_lyase_fold/virulence"/>
</dbReference>
<sequence>ASADGVYTVKAFRGENLLRAAVFSAPAATAAESSLETVYWNPDPAFQDVDQTIPGGNDDAAGNSALASVKTLEQALWLVQPNGTIVCMSMCSDTYHKESDASTYTFDGKNATIKRWNKYLSGPYFYIDKGVNLSLTNLTLSNTTESGGSAADSVVTLADGTLTAGTGLAMDGPVYFEQRPTASGIIFTQEPTAPYAIKFASNVDPFTSAFDAASAPETITAENLGRYLALDGSVNEAKDPRWALRVKPGTGNERIMQAYPIVTYTAIYLSGTGDDNNDGATANTPVATFARAKELLLTELKGNGVIYICGSTVTVTGEETWSLPPASFPSAKVAKYSGFTGPSMVSVARALTIADITFESDKTILQTSVDTALLKITSGTKLDYTGTDTAVTLSDGTASMTGGEIVGTSEKGTGVSVKGAATFEMSAGSIDKFAFGIKNSGVTTISGTAAVSSATGAYTDWIMTFSNAAISGSSCGVEIASGGKFIMESGTVSGASGKQAVLCSNGKFDMYGGTVTGGTSYGVMLSGTSAEFNLSGGTVSALNPTEQSAVYANSPGFTLNAAAATVNGRISLPDPTYVINLSGVPGVGKTFDVAVGPNHTSGVSVVVPTNPLTDASSYEAHFILKNYTDKFTIGGYGNDLILLEIGIYLDGVNGNDGNTGLSPAQAVKTFAAAKEKLVALANAEIEKGNTSFVPHIFLCGEVTVSSGAETWDLSEVNAIKPGWMADIRRFTNQYFKPVYLVQISGGSVTLSNIVVDGLRDTSTGLQSTLDLFQVTGGSLTLRGNATLQGAARNAVQVSGGSLTVGNGALVTGNGRTNSTSGTASVVVGANGTFTMNGGRITNNKAYNAVVLSGSGARFELHGGEISKGISGTTSGSGVRLGAANAVFDMDGGTISGFQNTGNYGGGVRLFSGAEFNMSGGTITNNSSGSSSTIYSGGGVYVPSGAAFNLSGGALITGNTAPHGVGGGVYIASGANFSMTGGHIRGNTAAESGSNNIYSANAAKFEMGGAIDINGGVMLWDDGAAVTPITLTGTLSQLTPPAGAVADGTMELTLSEYYLGGVVVDGGSTYNAGQYLNAGDIQFTLAAEPAKTMRLLADPDAAATPSNIVAAGWNVYISGTGSDADGYGWGPKKPVQTFARAKELIQTVTDIPEGGEANILVCGTVNVTASSNGGTWTLNDISVGNRIPVLRRMRGFTGTMVSVSAGELTLQNITIDGNAAAGSSSSYLVSQSAGTLTIVDGALLQNNRSSVGAGVNVSGSDSHFSMTGGKISGNNYGLYITNATDVVQSGGNITGNVNGVYLSSSSSQFSMTGGTISGNKSSSYGGGVYVKYGRFTLDGGTISGNTANSYGGGVYVDTPGTFIMSTGTISQNTAGVNGGGVYSKGFFTMDGGTISGNTATTGGSGSTSEKNGGGVYIYSGESTMSGGTISDNTVNGGRGGGVYIFSRGSFTMSGGTISQNTAIFSSSYGGGGGVSSAGTFTMSGGTISRNTTDASGGGVSASGTSATFTMGGGTISGNSAGWGGGGVHVYYGRFTMNDGTISENTGTHFGGGVFITDGTATMNGGTISQNTTGGPGGGVYCRDTFTMNSGTISENTAGYNSRYGDGGGVYCGDTFTMNGGTISKNIANGIGEGGGLCNASGTATITGGEITGNTAGQGAGCYCSGSNSTTTFKGGRVSGNILSNAAGKGKGVYVATPNFILEGGGADLADGVYLSSNAYPIKLSRTIRQAGRRYNVELATPTVNSTNGFRVGDSVVIPEGTLESAAPNLRYFATDYEGAVLDRGTGNKAKNIVLKKIIFVDGVKGNDQNDGSTPDLAYKTFAAAKKALGSDPGNIYICGKLTVSAGDNWSLGADQSLRRYSGFAVAGKYSYTPYRGDMIEVTGGTLTLGGIAIQGRHDADQGFTADGSIIKVNGGNVTMGTGTTLENNTTTGNGGAVNIVSGTLTMNGGTIENTQAAKGGAIYQGDKFLVGGAVSVEGGVYLAGGGNAATSKYIELTTTSGSALSVDMADAYAGRAVVQYPSGKTPDDTEKAKYTLAPDILAQYKLNNRSQPAANILELQEKGIVYIDGVGGSDDLDGTTPDTAVLTLKHAYELLKEQGGVIYVVDNVPVTGVALTAQQYKAGTDTVSTGGPVVIRRYSVPTNPPADGFSGDKAKRPYTGALFTVNGAFELSGVTIDGHSAALNTGSPKTTAPAVAAQAPLIEVGMGGALTVGAGAALQNNNNVSATNFGGAVGNDGTFKMIGGAIADTQASKGAAVYQNGTFYVESSPSIEGEIYLAGSGGSAKVISAADAFAPANALLVNMDGAENGRDVVDYASNISDTDLPKRAALYTLADEIAALYTLGRKNVDNSILELQAKNAIYINGKGGDDGKDGQTPANAVRTLKTAFDKLKALNGGTLYVVNTVDVSSARIAAETGETGAVTTHYSGEGGSAGVAGAVLVKRYAQPDNISGLTGFGVADNQNALFNVTGSLTLDGITLDGHAKAVTSGKQEVVADGVTAKAPLIVVAADGLLTTDNGARLQNNANSGDGGAVANSGTFRMDGGTITGNRAANGAGVWQNGTFRLGANAPTLGADQTVYLTAGADRKTAKVINVDSALESGAKISVDMDRTTPPDGVYEAGRDVAVFAEGAASYNDVANDAARFALAKGITEKFALVKSATEQNTLELGLPFHFTTTPDDMFVRVGEQVTFTADVSTSGAANVKLIDSKGNEMKFEAVRDDDMAQDMPAYTPVFRAVVRSNNESTSTVSFTFRPEAGSRAGKYYLTATDANGVTAKSEAFVLSLYEASTLTAKSTEASAEKPNASTGTLTVYNGYGVDKTVTSTGVGLSEGMGILLGMDTPTIGFATAREIDENFKLWTADDAMYKFNFKVDGTVLAPSTVLSGMQVPANGSASWTVTLKNANALNAAQTKKLLIKECKIGETPLTGLSSGGASMLGLDVPTAANMEVPFETKTARLDVTVPLSITVCVAKDGTLAQPSADRMYVENRSAFPVNTQVKPMLTRLAADSGDAMRQIDAPKIGEGTGYDLAIRPIDVSPQTAPIAFKTSDSSSAESRGLVIVVFQDFAEIPWNQKCTFDFLSNKMPSGQGENGRPANYSYQITFKASIAGEPQMGVMQ</sequence>
<name>A0ABR7AGV8_9FIRM</name>
<protein>
    <submittedName>
        <fullName evidence="1">Uncharacterized protein</fullName>
    </submittedName>
</protein>
<dbReference type="InterPro" id="IPR012332">
    <property type="entry name" value="Autotransporter_pectin_lyase_C"/>
</dbReference>
<organism evidence="1 2">
    <name type="scientific">Anaerotruncus massiliensis</name>
    <name type="common">ex Togo et al. 2019</name>
    <dbReference type="NCBI Taxonomy" id="1673720"/>
    <lineage>
        <taxon>Bacteria</taxon>
        <taxon>Bacillati</taxon>
        <taxon>Bacillota</taxon>
        <taxon>Clostridia</taxon>
        <taxon>Eubacteriales</taxon>
        <taxon>Oscillospiraceae</taxon>
        <taxon>Anaerotruncus</taxon>
    </lineage>
</organism>
<gene>
    <name evidence="1" type="ORF">H8R05_12360</name>
</gene>
<dbReference type="Gene3D" id="2.160.20.10">
    <property type="entry name" value="Single-stranded right-handed beta-helix, Pectin lyase-like"/>
    <property type="match status" value="1"/>
</dbReference>
<comment type="caution">
    <text evidence="1">The sequence shown here is derived from an EMBL/GenBank/DDBJ whole genome shotgun (WGS) entry which is preliminary data.</text>
</comment>
<dbReference type="InterPro" id="IPR012334">
    <property type="entry name" value="Pectin_lyas_fold"/>
</dbReference>
<evidence type="ECO:0000313" key="1">
    <source>
        <dbReference type="EMBL" id="MBC3939698.1"/>
    </source>
</evidence>
<dbReference type="SUPFAM" id="SSF51126">
    <property type="entry name" value="Pectin lyase-like"/>
    <property type="match status" value="4"/>
</dbReference>
<feature type="non-terminal residue" evidence="1">
    <location>
        <position position="1"/>
    </location>
</feature>
<keyword evidence="2" id="KW-1185">Reference proteome</keyword>
<dbReference type="SMART" id="SM00710">
    <property type="entry name" value="PbH1"/>
    <property type="match status" value="24"/>
</dbReference>
<reference evidence="1 2" key="1">
    <citation type="submission" date="2020-08" db="EMBL/GenBank/DDBJ databases">
        <authorList>
            <person name="Liu C."/>
            <person name="Sun Q."/>
        </authorList>
    </citation>
    <scope>NUCLEOTIDE SEQUENCE [LARGE SCALE GENOMIC DNA]</scope>
    <source>
        <strain evidence="1 2">22A2-44</strain>
    </source>
</reference>
<accession>A0ABR7AGV8</accession>
<dbReference type="Proteomes" id="UP000602181">
    <property type="component" value="Unassembled WGS sequence"/>
</dbReference>
<evidence type="ECO:0000313" key="2">
    <source>
        <dbReference type="Proteomes" id="UP000602181"/>
    </source>
</evidence>